<reference evidence="2 3" key="1">
    <citation type="submission" date="2024-04" db="EMBL/GenBank/DDBJ databases">
        <title>Okeanomitos corallinicola gen. &amp; sp. nov. (Nostocales, Cyanobacteria), a new toxic marine heterocyst-forming cyanobacterium from a coral reef.</title>
        <authorList>
            <person name="Li H."/>
            <person name="Li R."/>
            <person name="Kang J."/>
            <person name="Hii K.S."/>
            <person name="Mohamed H.F."/>
            <person name="Xu X."/>
            <person name="Luo Z."/>
        </authorList>
    </citation>
    <scope>NUCLEOTIDE SEQUENCE [LARGE SCALE GENOMIC DNA]</scope>
    <source>
        <strain evidence="2 3">TIOX110</strain>
    </source>
</reference>
<dbReference type="RefSeq" id="WP_353931482.1">
    <property type="nucleotide sequence ID" value="NZ_CP150886.1"/>
</dbReference>
<keyword evidence="2" id="KW-0547">Nucleotide-binding</keyword>
<protein>
    <submittedName>
        <fullName evidence="2">ATP-binding protein</fullName>
    </submittedName>
</protein>
<evidence type="ECO:0000313" key="2">
    <source>
        <dbReference type="EMBL" id="WZB88576.1"/>
    </source>
</evidence>
<dbReference type="EMBL" id="CP150886">
    <property type="protein sequence ID" value="WZB88576.1"/>
    <property type="molecule type" value="Genomic_DNA"/>
</dbReference>
<evidence type="ECO:0000313" key="3">
    <source>
        <dbReference type="Proteomes" id="UP001483337"/>
    </source>
</evidence>
<proteinExistence type="predicted"/>
<dbReference type="InterPro" id="IPR049945">
    <property type="entry name" value="AAA_22"/>
</dbReference>
<dbReference type="InterPro" id="IPR027417">
    <property type="entry name" value="P-loop_NTPase"/>
</dbReference>
<feature type="domain" description="ORC1/DEAH AAA+ ATPase" evidence="1">
    <location>
        <begin position="60"/>
        <end position="126"/>
    </location>
</feature>
<evidence type="ECO:0000259" key="1">
    <source>
        <dbReference type="Pfam" id="PF13401"/>
    </source>
</evidence>
<keyword evidence="2" id="KW-0067">ATP-binding</keyword>
<sequence length="678" mass="78348">MQSIDDIILMNVNPFDNVYCSHVVNNSNSESNITYLHQETFIKIEILLSQISQDHITRTVLITGNSGCGKTYLLTRLKNQLSHKACFVNIPPFAKRDSIWRRILRYTVDSLVKRQNNNQPSPLLLHLLKVKEEKDTILGFFRTEKQKFINRLKEKYKKVNIYNSDDFFGILYELINPELYDLSCQYLRGEDLTAESLQSLGVEKSINTETAAREILTNFGIISCEIQPIILCFNQIESIARLPNGSLDLDALLQVNAKIREDNNNYMMIISICSNRWEEYKDQIQPLYQGDINQKIELKDISLAQAELILGSRLDSIHRQANSLPSSSLYPLNRQVLEKVFPIGRINFRDVIICGRDLFKAYKEWLVKDDKATTFTFYKETQDKLEIISYFKVRWYEEFSRIQQQITRINQLSSTELIQDLQAVLLALQMQEVSTSLFIRSKYASYSLVYKLKNKNIGVIWTEDPNLESFFYVMEACRKILEKNPSLKLHLIRSQSLGDSQSKGYKVYKDIFVNSKHCYIIPDLHSVHYLATYHSLVRTAREGDLVVGSKIISLKNLQSLIVATKILDNCSLLQDLGIVKKTDVISKNDDSSGDLNTFNPMKKHTELKDAKDYIFNLVITQSCLSRQVLLKNVGCIFPQFSEVQLDGLIQQLCWENKMKIIYPKAHLSSQLVTLFPRK</sequence>
<accession>A0ABZ2UUB8</accession>
<dbReference type="Gene3D" id="3.40.50.300">
    <property type="entry name" value="P-loop containing nucleotide triphosphate hydrolases"/>
    <property type="match status" value="1"/>
</dbReference>
<organism evidence="2 3">
    <name type="scientific">Okeanomitos corallinicola TIOX110</name>
    <dbReference type="NCBI Taxonomy" id="3133117"/>
    <lineage>
        <taxon>Bacteria</taxon>
        <taxon>Bacillati</taxon>
        <taxon>Cyanobacteriota</taxon>
        <taxon>Cyanophyceae</taxon>
        <taxon>Nostocales</taxon>
        <taxon>Aphanizomenonaceae</taxon>
        <taxon>Okeanomitos</taxon>
    </lineage>
</organism>
<gene>
    <name evidence="2" type="ORF">WJM97_02505</name>
</gene>
<keyword evidence="3" id="KW-1185">Reference proteome</keyword>
<name>A0ABZ2UUB8_9CYAN</name>
<dbReference type="GO" id="GO:0005524">
    <property type="term" value="F:ATP binding"/>
    <property type="evidence" value="ECO:0007669"/>
    <property type="project" value="UniProtKB-KW"/>
</dbReference>
<dbReference type="SUPFAM" id="SSF52540">
    <property type="entry name" value="P-loop containing nucleoside triphosphate hydrolases"/>
    <property type="match status" value="1"/>
</dbReference>
<dbReference type="Proteomes" id="UP001483337">
    <property type="component" value="Chromosome"/>
</dbReference>
<dbReference type="Pfam" id="PF13401">
    <property type="entry name" value="AAA_22"/>
    <property type="match status" value="1"/>
</dbReference>